<comment type="caution">
    <text evidence="9">The sequence shown here is derived from an EMBL/GenBank/DDBJ whole genome shotgun (WGS) entry which is preliminary data.</text>
</comment>
<dbReference type="InterPro" id="IPR004821">
    <property type="entry name" value="Cyt_trans-like"/>
</dbReference>
<feature type="binding site" evidence="8">
    <location>
        <position position="153"/>
    </location>
    <ligand>
        <name>(R)-pantoate</name>
        <dbReference type="ChEBI" id="CHEBI:15980"/>
    </ligand>
</feature>
<dbReference type="FunFam" id="3.30.1300.10:FF:000001">
    <property type="entry name" value="Pantothenate synthetase"/>
    <property type="match status" value="1"/>
</dbReference>
<comment type="pathway">
    <text evidence="1 8">Cofactor biosynthesis; (R)-pantothenate biosynthesis; (R)-pantothenate from (R)-pantoate and beta-alanine: step 1/1.</text>
</comment>
<dbReference type="PANTHER" id="PTHR21299">
    <property type="entry name" value="CYTIDYLATE KINASE/PANTOATE-BETA-ALANINE LIGASE"/>
    <property type="match status" value="1"/>
</dbReference>
<feature type="active site" description="Proton donor" evidence="8">
    <location>
        <position position="37"/>
    </location>
</feature>
<evidence type="ECO:0000256" key="1">
    <source>
        <dbReference type="ARBA" id="ARBA00004990"/>
    </source>
</evidence>
<dbReference type="Proteomes" id="UP001144372">
    <property type="component" value="Unassembled WGS sequence"/>
</dbReference>
<keyword evidence="5 8" id="KW-0547">Nucleotide-binding</keyword>
<feature type="binding site" evidence="8">
    <location>
        <position position="176"/>
    </location>
    <ligand>
        <name>ATP</name>
        <dbReference type="ChEBI" id="CHEBI:30616"/>
    </ligand>
</feature>
<keyword evidence="3 8" id="KW-0436">Ligase</keyword>
<keyword evidence="10" id="KW-1185">Reference proteome</keyword>
<dbReference type="FunFam" id="3.40.50.620:FF:000013">
    <property type="entry name" value="Pantothenate synthetase"/>
    <property type="match status" value="1"/>
</dbReference>
<feature type="binding site" evidence="8">
    <location>
        <begin position="30"/>
        <end position="37"/>
    </location>
    <ligand>
        <name>ATP</name>
        <dbReference type="ChEBI" id="CHEBI:30616"/>
    </ligand>
</feature>
<dbReference type="RefSeq" id="WP_281791681.1">
    <property type="nucleotide sequence ID" value="NZ_BSDR01000001.1"/>
</dbReference>
<evidence type="ECO:0000256" key="2">
    <source>
        <dbReference type="ARBA" id="ARBA00009256"/>
    </source>
</evidence>
<comment type="subunit">
    <text evidence="8">Homodimer.</text>
</comment>
<protein>
    <recommendedName>
        <fullName evidence="8">Pantothenate synthetase</fullName>
        <shortName evidence="8">PS</shortName>
        <ecNumber evidence="8">6.3.2.1</ecNumber>
    </recommendedName>
    <alternativeName>
        <fullName evidence="8">Pantoate--beta-alanine ligase</fullName>
    </alternativeName>
    <alternativeName>
        <fullName evidence="8">Pantoate-activating enzyme</fullName>
    </alternativeName>
</protein>
<comment type="subcellular location">
    <subcellularLocation>
        <location evidence="8">Cytoplasm</location>
    </subcellularLocation>
</comment>
<evidence type="ECO:0000256" key="6">
    <source>
        <dbReference type="ARBA" id="ARBA00022840"/>
    </source>
</evidence>
<dbReference type="GO" id="GO:0015940">
    <property type="term" value="P:pantothenate biosynthetic process"/>
    <property type="evidence" value="ECO:0007669"/>
    <property type="project" value="UniProtKB-UniRule"/>
</dbReference>
<reference evidence="9" key="1">
    <citation type="submission" date="2022-12" db="EMBL/GenBank/DDBJ databases">
        <title>Reference genome sequencing for broad-spectrum identification of bacterial and archaeal isolates by mass spectrometry.</title>
        <authorList>
            <person name="Sekiguchi Y."/>
            <person name="Tourlousse D.M."/>
        </authorList>
    </citation>
    <scope>NUCLEOTIDE SEQUENCE</scope>
    <source>
        <strain evidence="9">ASRB1</strain>
    </source>
</reference>
<dbReference type="GO" id="GO:0005829">
    <property type="term" value="C:cytosol"/>
    <property type="evidence" value="ECO:0007669"/>
    <property type="project" value="TreeGrafter"/>
</dbReference>
<dbReference type="EC" id="6.3.2.1" evidence="8"/>
<dbReference type="NCBIfam" id="TIGR00018">
    <property type="entry name" value="panC"/>
    <property type="match status" value="1"/>
</dbReference>
<dbReference type="InterPro" id="IPR042176">
    <property type="entry name" value="Pantoate_ligase_C"/>
</dbReference>
<evidence type="ECO:0000256" key="8">
    <source>
        <dbReference type="HAMAP-Rule" id="MF_00158"/>
    </source>
</evidence>
<feature type="binding site" evidence="8">
    <location>
        <position position="61"/>
    </location>
    <ligand>
        <name>beta-alanine</name>
        <dbReference type="ChEBI" id="CHEBI:57966"/>
    </ligand>
</feature>
<dbReference type="InterPro" id="IPR014729">
    <property type="entry name" value="Rossmann-like_a/b/a_fold"/>
</dbReference>
<evidence type="ECO:0000256" key="3">
    <source>
        <dbReference type="ARBA" id="ARBA00022598"/>
    </source>
</evidence>
<dbReference type="SUPFAM" id="SSF52374">
    <property type="entry name" value="Nucleotidylyl transferase"/>
    <property type="match status" value="1"/>
</dbReference>
<dbReference type="NCBIfam" id="TIGR00125">
    <property type="entry name" value="cyt_tran_rel"/>
    <property type="match status" value="1"/>
</dbReference>
<keyword evidence="8" id="KW-0963">Cytoplasm</keyword>
<dbReference type="Gene3D" id="3.30.1300.10">
    <property type="entry name" value="Pantoate-beta-alanine ligase, C-terminal domain"/>
    <property type="match status" value="1"/>
</dbReference>
<dbReference type="CDD" id="cd00560">
    <property type="entry name" value="PanC"/>
    <property type="match status" value="1"/>
</dbReference>
<sequence length="283" mass="32066">MRIIESVSEMQQQADMWRGEGKRIALVPTMGYLHAGHLTLMQKARTHADIVVMSVFVNPTQFGPGEDFERYPRDFENDIRLATEVGVDAAFSPEAAEMYPEGYQTYVDVTRVTLPLCGKSRPGHFRGVTTVVNKLFNIVKPHVAMFGEKDFQQLVTIRRMVKDLNMDVEVLGHPIVRESDGLALSSRNVYLTSEQRQEALRLSQSLREAQTLIQSGERRSDIILKRVREILKAGKDMRIDYAELRHPETLEEVSRIDGPTLLALAVFLGTTRLIDNCVLNIPQ</sequence>
<proteinExistence type="inferred from homology"/>
<dbReference type="Gene3D" id="3.40.50.620">
    <property type="entry name" value="HUPs"/>
    <property type="match status" value="1"/>
</dbReference>
<gene>
    <name evidence="8 9" type="primary">panC</name>
    <name evidence="9" type="ORF">DAMNIGENAA_00580</name>
</gene>
<dbReference type="GO" id="GO:0004592">
    <property type="term" value="F:pantoate-beta-alanine ligase activity"/>
    <property type="evidence" value="ECO:0007669"/>
    <property type="project" value="UniProtKB-UniRule"/>
</dbReference>
<evidence type="ECO:0000313" key="9">
    <source>
        <dbReference type="EMBL" id="GLI32625.1"/>
    </source>
</evidence>
<dbReference type="HAMAP" id="MF_00158">
    <property type="entry name" value="PanC"/>
    <property type="match status" value="1"/>
</dbReference>
<keyword evidence="6 8" id="KW-0067">ATP-binding</keyword>
<dbReference type="InterPro" id="IPR003721">
    <property type="entry name" value="Pantoate_ligase"/>
</dbReference>
<dbReference type="AlphaFoldDB" id="A0A9W6CYV3"/>
<dbReference type="PANTHER" id="PTHR21299:SF1">
    <property type="entry name" value="PANTOATE--BETA-ALANINE LIGASE"/>
    <property type="match status" value="1"/>
</dbReference>
<evidence type="ECO:0000256" key="5">
    <source>
        <dbReference type="ARBA" id="ARBA00022741"/>
    </source>
</evidence>
<comment type="miscellaneous">
    <text evidence="8">The reaction proceeds by a bi uni uni bi ping pong mechanism.</text>
</comment>
<feature type="binding site" evidence="8">
    <location>
        <begin position="184"/>
        <end position="187"/>
    </location>
    <ligand>
        <name>ATP</name>
        <dbReference type="ChEBI" id="CHEBI:30616"/>
    </ligand>
</feature>
<feature type="binding site" evidence="8">
    <location>
        <position position="61"/>
    </location>
    <ligand>
        <name>(R)-pantoate</name>
        <dbReference type="ChEBI" id="CHEBI:15980"/>
    </ligand>
</feature>
<comment type="function">
    <text evidence="8">Catalyzes the condensation of pantoate with beta-alanine in an ATP-dependent reaction via a pantoyl-adenylate intermediate.</text>
</comment>
<evidence type="ECO:0000256" key="4">
    <source>
        <dbReference type="ARBA" id="ARBA00022655"/>
    </source>
</evidence>
<feature type="binding site" evidence="8">
    <location>
        <begin position="147"/>
        <end position="150"/>
    </location>
    <ligand>
        <name>ATP</name>
        <dbReference type="ChEBI" id="CHEBI:30616"/>
    </ligand>
</feature>
<accession>A0A9W6CYV3</accession>
<name>A0A9W6CYV3_9BACT</name>
<dbReference type="Pfam" id="PF02569">
    <property type="entry name" value="Pantoate_ligase"/>
    <property type="match status" value="1"/>
</dbReference>
<evidence type="ECO:0000256" key="7">
    <source>
        <dbReference type="ARBA" id="ARBA00048258"/>
    </source>
</evidence>
<organism evidence="9 10">
    <name type="scientific">Desulforhabdus amnigena</name>
    <dbReference type="NCBI Taxonomy" id="40218"/>
    <lineage>
        <taxon>Bacteria</taxon>
        <taxon>Pseudomonadati</taxon>
        <taxon>Thermodesulfobacteriota</taxon>
        <taxon>Syntrophobacteria</taxon>
        <taxon>Syntrophobacterales</taxon>
        <taxon>Syntrophobacteraceae</taxon>
        <taxon>Desulforhabdus</taxon>
    </lineage>
</organism>
<evidence type="ECO:0000313" key="10">
    <source>
        <dbReference type="Proteomes" id="UP001144372"/>
    </source>
</evidence>
<dbReference type="EMBL" id="BSDR01000001">
    <property type="protein sequence ID" value="GLI32625.1"/>
    <property type="molecule type" value="Genomic_DNA"/>
</dbReference>
<keyword evidence="4 8" id="KW-0566">Pantothenate biosynthesis</keyword>
<comment type="similarity">
    <text evidence="2 8">Belongs to the pantothenate synthetase family.</text>
</comment>
<comment type="catalytic activity">
    <reaction evidence="7 8">
        <text>(R)-pantoate + beta-alanine + ATP = (R)-pantothenate + AMP + diphosphate + H(+)</text>
        <dbReference type="Rhea" id="RHEA:10912"/>
        <dbReference type="ChEBI" id="CHEBI:15378"/>
        <dbReference type="ChEBI" id="CHEBI:15980"/>
        <dbReference type="ChEBI" id="CHEBI:29032"/>
        <dbReference type="ChEBI" id="CHEBI:30616"/>
        <dbReference type="ChEBI" id="CHEBI:33019"/>
        <dbReference type="ChEBI" id="CHEBI:57966"/>
        <dbReference type="ChEBI" id="CHEBI:456215"/>
        <dbReference type="EC" id="6.3.2.1"/>
    </reaction>
</comment>
<dbReference type="GO" id="GO:0005524">
    <property type="term" value="F:ATP binding"/>
    <property type="evidence" value="ECO:0007669"/>
    <property type="project" value="UniProtKB-KW"/>
</dbReference>